<name>A0AA38YDN4_9EURO</name>
<comment type="caution">
    <text evidence="2">The sequence shown here is derived from an EMBL/GenBank/DDBJ whole genome shotgun (WGS) entry which is preliminary data.</text>
</comment>
<proteinExistence type="predicted"/>
<sequence length="396" mass="44298">MHVRLAMAFIQSRAIATTKQCMQSGLATSAQLVFQQMNTTTKGIERYVASRRLDASALLRIKLTVQYQITELVVAYRQASGEDPTGLANEIERLRLENAPEHPYIQQFDELAWEHGEEETTEEDNVRANEGDEEERRNWTDPDLDILSETVASTSTTGDNDGNQQRKQSKSEIRAAKKAVKAERSRAKAAKNQRRQSVPVRSEDIEAVARVLHGEHAAEAAATHPLATDKTVEDVINRNRSFVASIEAHKKLLLYSVARNRKIGRQRQKPSGNGVRHKRSDSEQSEEKDAEMNDLVTAVLTNLGIVPAHISHGGAGSGSKKEKENKGAIDAGAPVSAIIVNLKKEIKEDLKTFEHEQREVCIRAGGFWRYVGSRVFERMTKIAQKVDWKTGRKLKE</sequence>
<dbReference type="EMBL" id="JAPDRN010000005">
    <property type="protein sequence ID" value="KAJ9644931.1"/>
    <property type="molecule type" value="Genomic_DNA"/>
</dbReference>
<feature type="region of interest" description="Disordered" evidence="1">
    <location>
        <begin position="116"/>
        <end position="174"/>
    </location>
</feature>
<protein>
    <submittedName>
        <fullName evidence="2">Uncharacterized protein</fullName>
    </submittedName>
</protein>
<dbReference type="Proteomes" id="UP001172681">
    <property type="component" value="Unassembled WGS sequence"/>
</dbReference>
<evidence type="ECO:0000313" key="3">
    <source>
        <dbReference type="Proteomes" id="UP001172681"/>
    </source>
</evidence>
<reference evidence="2" key="1">
    <citation type="submission" date="2022-10" db="EMBL/GenBank/DDBJ databases">
        <title>Culturing micro-colonial fungi from biological soil crusts in the Mojave desert and describing Neophaeococcomyces mojavensis, and introducing the new genera and species Taxawa tesnikishii.</title>
        <authorList>
            <person name="Kurbessoian T."/>
            <person name="Stajich J.E."/>
        </authorList>
    </citation>
    <scope>NUCLEOTIDE SEQUENCE</scope>
    <source>
        <strain evidence="2">TK_35</strain>
    </source>
</reference>
<gene>
    <name evidence="2" type="ORF">H2204_001393</name>
</gene>
<evidence type="ECO:0000256" key="1">
    <source>
        <dbReference type="SAM" id="MobiDB-lite"/>
    </source>
</evidence>
<keyword evidence="3" id="KW-1185">Reference proteome</keyword>
<accession>A0AA38YDN4</accession>
<feature type="compositionally biased region" description="Polar residues" evidence="1">
    <location>
        <begin position="150"/>
        <end position="166"/>
    </location>
</feature>
<feature type="compositionally biased region" description="Basic and acidic residues" evidence="1">
    <location>
        <begin position="280"/>
        <end position="290"/>
    </location>
</feature>
<dbReference type="AlphaFoldDB" id="A0AA38YDN4"/>
<feature type="compositionally biased region" description="Basic and acidic residues" evidence="1">
    <location>
        <begin position="124"/>
        <end position="140"/>
    </location>
</feature>
<evidence type="ECO:0000313" key="2">
    <source>
        <dbReference type="EMBL" id="KAJ9644931.1"/>
    </source>
</evidence>
<organism evidence="2 3">
    <name type="scientific">Knufia peltigerae</name>
    <dbReference type="NCBI Taxonomy" id="1002370"/>
    <lineage>
        <taxon>Eukaryota</taxon>
        <taxon>Fungi</taxon>
        <taxon>Dikarya</taxon>
        <taxon>Ascomycota</taxon>
        <taxon>Pezizomycotina</taxon>
        <taxon>Eurotiomycetes</taxon>
        <taxon>Chaetothyriomycetidae</taxon>
        <taxon>Chaetothyriales</taxon>
        <taxon>Trichomeriaceae</taxon>
        <taxon>Knufia</taxon>
    </lineage>
</organism>
<feature type="region of interest" description="Disordered" evidence="1">
    <location>
        <begin position="263"/>
        <end position="290"/>
    </location>
</feature>